<feature type="region of interest" description="Disordered" evidence="10">
    <location>
        <begin position="1"/>
        <end position="22"/>
    </location>
</feature>
<dbReference type="OrthoDB" id="3365060at2759"/>
<dbReference type="GO" id="GO:0017056">
    <property type="term" value="F:structural constituent of nuclear pore"/>
    <property type="evidence" value="ECO:0007669"/>
    <property type="project" value="InterPro"/>
</dbReference>
<keyword evidence="3 9" id="KW-0813">Transport</keyword>
<dbReference type="PROSITE" id="PS51472">
    <property type="entry name" value="RRM_NUP35"/>
    <property type="match status" value="1"/>
</dbReference>
<evidence type="ECO:0000259" key="11">
    <source>
        <dbReference type="PROSITE" id="PS51472"/>
    </source>
</evidence>
<evidence type="ECO:0000256" key="9">
    <source>
        <dbReference type="PIRNR" id="PIRNR038119"/>
    </source>
</evidence>
<dbReference type="FunFam" id="3.30.70.330:FF:000095">
    <property type="entry name" value="Putative Nucleoporin NUP53"/>
    <property type="match status" value="1"/>
</dbReference>
<proteinExistence type="inferred from homology"/>
<dbReference type="GO" id="GO:0051028">
    <property type="term" value="P:mRNA transport"/>
    <property type="evidence" value="ECO:0007669"/>
    <property type="project" value="UniProtKB-UniRule"/>
</dbReference>
<evidence type="ECO:0000256" key="4">
    <source>
        <dbReference type="ARBA" id="ARBA00022816"/>
    </source>
</evidence>
<dbReference type="SUPFAM" id="SSF54928">
    <property type="entry name" value="RNA-binding domain, RBD"/>
    <property type="match status" value="1"/>
</dbReference>
<sequence>MEPMTLGSPVNSPMSSPSFSHFQSSNLGINTATNTGNVGNSFYPSYLMGETQTSLSTRMPPGSISPGRHARQFSASAGLSSPSSPQLGGRESFFSSTRIGGERQGGPPIVSLMGGLPQSPVTKHHSMPIIDHQKIIATPTSYMLNQNPTAFSTPVNTSQTSMQNFTPYTPTRDNVIGMCSETIVQGSEPLEDTWVTVYGFPVASASYILTQFAQLGTIIDQRQPGLGNWMHLKYQTKLQARKALTKNGKIFNGNIMIGVVPCTDLSITGGNKENISLDHSAIFSPRDNSALPTTPRTPKAHMRPLVQAYNASRSEIEVTPTSNTPKKNDSLVSKAIQHILGV</sequence>
<evidence type="ECO:0000256" key="3">
    <source>
        <dbReference type="ARBA" id="ARBA00022448"/>
    </source>
</evidence>
<dbReference type="EMBL" id="SEYY01020349">
    <property type="protein sequence ID" value="KAB7497381.1"/>
    <property type="molecule type" value="Genomic_DNA"/>
</dbReference>
<dbReference type="InterPro" id="IPR035979">
    <property type="entry name" value="RBD_domain_sf"/>
</dbReference>
<dbReference type="GO" id="GO:0031965">
    <property type="term" value="C:nuclear membrane"/>
    <property type="evidence" value="ECO:0007669"/>
    <property type="project" value="InterPro"/>
</dbReference>
<dbReference type="GO" id="GO:0006607">
    <property type="term" value="P:NLS-bearing protein import into nucleus"/>
    <property type="evidence" value="ECO:0007669"/>
    <property type="project" value="TreeGrafter"/>
</dbReference>
<dbReference type="PANTHER" id="PTHR21527:SF6">
    <property type="entry name" value="NUCLEOPORIN NUP35"/>
    <property type="match status" value="1"/>
</dbReference>
<dbReference type="GO" id="GO:0044613">
    <property type="term" value="C:nuclear pore central transport channel"/>
    <property type="evidence" value="ECO:0007669"/>
    <property type="project" value="TreeGrafter"/>
</dbReference>
<protein>
    <recommendedName>
        <fullName evidence="9">Nucleoporin NUP53</fullName>
    </recommendedName>
</protein>
<dbReference type="Pfam" id="PF05172">
    <property type="entry name" value="RRM_Nup35"/>
    <property type="match status" value="1"/>
</dbReference>
<feature type="region of interest" description="Disordered" evidence="10">
    <location>
        <begin position="53"/>
        <end position="90"/>
    </location>
</feature>
<reference evidence="12 13" key="1">
    <citation type="journal article" date="2019" name="PLoS Biol.">
        <title>Sex chromosomes control vertical transmission of feminizing Wolbachia symbionts in an isopod.</title>
        <authorList>
            <person name="Becking T."/>
            <person name="Chebbi M.A."/>
            <person name="Giraud I."/>
            <person name="Moumen B."/>
            <person name="Laverre T."/>
            <person name="Caubet Y."/>
            <person name="Peccoud J."/>
            <person name="Gilbert C."/>
            <person name="Cordaux R."/>
        </authorList>
    </citation>
    <scope>NUCLEOTIDE SEQUENCE [LARGE SCALE GENOMIC DNA]</scope>
    <source>
        <strain evidence="12">ANa2</strain>
        <tissue evidence="12">Whole body excluding digestive tract and cuticle</tissue>
    </source>
</reference>
<dbReference type="PIRSF" id="PIRSF038119">
    <property type="entry name" value="Nucleoporin_NUP53"/>
    <property type="match status" value="1"/>
</dbReference>
<evidence type="ECO:0000256" key="2">
    <source>
        <dbReference type="ARBA" id="ARBA00009454"/>
    </source>
</evidence>
<keyword evidence="6 9" id="KW-0811">Translocation</keyword>
<keyword evidence="8 9" id="KW-0539">Nucleus</keyword>
<evidence type="ECO:0000256" key="10">
    <source>
        <dbReference type="SAM" id="MobiDB-lite"/>
    </source>
</evidence>
<dbReference type="Gene3D" id="3.30.70.330">
    <property type="match status" value="1"/>
</dbReference>
<comment type="function">
    <text evidence="9">Functions as a component of the nuclear pore complex (NPC).</text>
</comment>
<name>A0A5N5ST42_9CRUS</name>
<evidence type="ECO:0000256" key="8">
    <source>
        <dbReference type="ARBA" id="ARBA00023242"/>
    </source>
</evidence>
<accession>A0A5N5ST42</accession>
<gene>
    <name evidence="12" type="primary">nup35</name>
    <name evidence="12" type="ORF">Anas_00974</name>
</gene>
<evidence type="ECO:0000256" key="1">
    <source>
        <dbReference type="ARBA" id="ARBA00004567"/>
    </source>
</evidence>
<dbReference type="AlphaFoldDB" id="A0A5N5ST42"/>
<keyword evidence="13" id="KW-1185">Reference proteome</keyword>
<comment type="similarity">
    <text evidence="2 9">Belongs to the Nup35 family.</text>
</comment>
<dbReference type="InterPro" id="IPR017389">
    <property type="entry name" value="Nucleoporin_NUP53"/>
</dbReference>
<dbReference type="InterPro" id="IPR007846">
    <property type="entry name" value="RRM_NUP35_dom"/>
</dbReference>
<keyword evidence="5 9" id="KW-0653">Protein transport</keyword>
<dbReference type="PANTHER" id="PTHR21527">
    <property type="entry name" value="NUCLEOPORIN NUP35"/>
    <property type="match status" value="1"/>
</dbReference>
<dbReference type="GO" id="GO:0006999">
    <property type="term" value="P:nuclear pore organization"/>
    <property type="evidence" value="ECO:0007669"/>
    <property type="project" value="TreeGrafter"/>
</dbReference>
<evidence type="ECO:0000313" key="12">
    <source>
        <dbReference type="EMBL" id="KAB7497381.1"/>
    </source>
</evidence>
<dbReference type="InterPro" id="IPR012677">
    <property type="entry name" value="Nucleotide-bd_a/b_plait_sf"/>
</dbReference>
<dbReference type="GO" id="GO:0003676">
    <property type="term" value="F:nucleic acid binding"/>
    <property type="evidence" value="ECO:0007669"/>
    <property type="project" value="InterPro"/>
</dbReference>
<dbReference type="GO" id="GO:0005543">
    <property type="term" value="F:phospholipid binding"/>
    <property type="evidence" value="ECO:0007669"/>
    <property type="project" value="TreeGrafter"/>
</dbReference>
<evidence type="ECO:0000256" key="7">
    <source>
        <dbReference type="ARBA" id="ARBA00023132"/>
    </source>
</evidence>
<organism evidence="12 13">
    <name type="scientific">Armadillidium nasatum</name>
    <dbReference type="NCBI Taxonomy" id="96803"/>
    <lineage>
        <taxon>Eukaryota</taxon>
        <taxon>Metazoa</taxon>
        <taxon>Ecdysozoa</taxon>
        <taxon>Arthropoda</taxon>
        <taxon>Crustacea</taxon>
        <taxon>Multicrustacea</taxon>
        <taxon>Malacostraca</taxon>
        <taxon>Eumalacostraca</taxon>
        <taxon>Peracarida</taxon>
        <taxon>Isopoda</taxon>
        <taxon>Oniscidea</taxon>
        <taxon>Crinocheta</taxon>
        <taxon>Armadillidiidae</taxon>
        <taxon>Armadillidium</taxon>
    </lineage>
</organism>
<keyword evidence="7 9" id="KW-0906">Nuclear pore complex</keyword>
<evidence type="ECO:0000313" key="13">
    <source>
        <dbReference type="Proteomes" id="UP000326759"/>
    </source>
</evidence>
<feature type="compositionally biased region" description="Low complexity" evidence="10">
    <location>
        <begin position="72"/>
        <end position="88"/>
    </location>
</feature>
<evidence type="ECO:0000256" key="5">
    <source>
        <dbReference type="ARBA" id="ARBA00022927"/>
    </source>
</evidence>
<feature type="compositionally biased region" description="Low complexity" evidence="10">
    <location>
        <begin position="8"/>
        <end position="22"/>
    </location>
</feature>
<dbReference type="Proteomes" id="UP000326759">
    <property type="component" value="Unassembled WGS sequence"/>
</dbReference>
<comment type="caution">
    <text evidence="12">The sequence shown here is derived from an EMBL/GenBank/DDBJ whole genome shotgun (WGS) entry which is preliminary data.</text>
</comment>
<keyword evidence="4 9" id="KW-0509">mRNA transport</keyword>
<dbReference type="GO" id="GO:0044615">
    <property type="term" value="C:nuclear pore nuclear basket"/>
    <property type="evidence" value="ECO:0007669"/>
    <property type="project" value="TreeGrafter"/>
</dbReference>
<evidence type="ECO:0000256" key="6">
    <source>
        <dbReference type="ARBA" id="ARBA00023010"/>
    </source>
</evidence>
<feature type="domain" description="RRM Nup35-type" evidence="11">
    <location>
        <begin position="189"/>
        <end position="269"/>
    </location>
</feature>
<comment type="subcellular location">
    <subcellularLocation>
        <location evidence="1 9">Nucleus</location>
        <location evidence="1 9">Nuclear pore complex</location>
    </subcellularLocation>
</comment>